<dbReference type="Pfam" id="PF00486">
    <property type="entry name" value="Trans_reg_C"/>
    <property type="match status" value="1"/>
</dbReference>
<dbReference type="EMBL" id="PDEA01000001">
    <property type="protein sequence ID" value="PEH88399.1"/>
    <property type="molecule type" value="Genomic_DNA"/>
</dbReference>
<keyword evidence="3 5" id="KW-0238">DNA-binding</keyword>
<dbReference type="GO" id="GO:0006355">
    <property type="term" value="P:regulation of DNA-templated transcription"/>
    <property type="evidence" value="ECO:0007669"/>
    <property type="project" value="InterPro"/>
</dbReference>
<gene>
    <name evidence="8" type="ORF">CRM82_07090</name>
</gene>
<comment type="caution">
    <text evidence="8">The sequence shown here is derived from an EMBL/GenBank/DDBJ whole genome shotgun (WGS) entry which is preliminary data.</text>
</comment>
<evidence type="ECO:0000256" key="4">
    <source>
        <dbReference type="PROSITE-ProRule" id="PRU00169"/>
    </source>
</evidence>
<dbReference type="AlphaFoldDB" id="A0A2A7USR1"/>
<evidence type="ECO:0000256" key="1">
    <source>
        <dbReference type="ARBA" id="ARBA00022553"/>
    </source>
</evidence>
<accession>A0A2A7USR1</accession>
<feature type="domain" description="Response regulatory" evidence="6">
    <location>
        <begin position="2"/>
        <end position="117"/>
    </location>
</feature>
<evidence type="ECO:0000259" key="7">
    <source>
        <dbReference type="PROSITE" id="PS51755"/>
    </source>
</evidence>
<dbReference type="SUPFAM" id="SSF52172">
    <property type="entry name" value="CheY-like"/>
    <property type="match status" value="1"/>
</dbReference>
<dbReference type="InterPro" id="IPR011006">
    <property type="entry name" value="CheY-like_superfamily"/>
</dbReference>
<dbReference type="STRING" id="1219032.GCA_001515545_03542"/>
<dbReference type="SMART" id="SM00862">
    <property type="entry name" value="Trans_reg_C"/>
    <property type="match status" value="1"/>
</dbReference>
<dbReference type="GeneID" id="80800359"/>
<dbReference type="CDD" id="cd00383">
    <property type="entry name" value="trans_reg_C"/>
    <property type="match status" value="1"/>
</dbReference>
<evidence type="ECO:0000256" key="2">
    <source>
        <dbReference type="ARBA" id="ARBA00023012"/>
    </source>
</evidence>
<sequence length="238" mass="27090">MRIAVLDDDPLQLELIDQVVRQAGHLCRLHHSGASFVQDLRRESFDLLLVDWEVPDLSGPEVVRWAREHLPATLPIVFITHRSEERDLVEGLNCGADDFIVKPIRVAELQARIAALLRRAYPQAQEDVLEFGPYRFTQSTFTAEFHDQSVVLTHREFALAVLLFQNQGRLMSRDHLREAVWGQNSEVLSRTLDTHVSRLRQVLRLRPGQEYAISAVYGLGYRLDALGCTTPTDLDLAS</sequence>
<dbReference type="PANTHER" id="PTHR48111">
    <property type="entry name" value="REGULATOR OF RPOS"/>
    <property type="match status" value="1"/>
</dbReference>
<proteinExistence type="predicted"/>
<feature type="DNA-binding region" description="OmpR/PhoB-type" evidence="5">
    <location>
        <begin position="126"/>
        <end position="225"/>
    </location>
</feature>
<feature type="domain" description="OmpR/PhoB-type" evidence="7">
    <location>
        <begin position="126"/>
        <end position="225"/>
    </location>
</feature>
<dbReference type="SMART" id="SM00448">
    <property type="entry name" value="REC"/>
    <property type="match status" value="1"/>
</dbReference>
<dbReference type="Proteomes" id="UP000220246">
    <property type="component" value="Unassembled WGS sequence"/>
</dbReference>
<reference evidence="9" key="1">
    <citation type="submission" date="2017-09" db="EMBL/GenBank/DDBJ databases">
        <title>FDA dAtabase for Regulatory Grade micrObial Sequences (FDA-ARGOS): Supporting development and validation of Infectious Disease Dx tests.</title>
        <authorList>
            <person name="Minogue T."/>
            <person name="Wolcott M."/>
            <person name="Wasieloski L."/>
            <person name="Aguilar W."/>
            <person name="Moore D."/>
            <person name="Tallon L."/>
            <person name="Sadzewicz L."/>
            <person name="Ott S."/>
            <person name="Zhao X."/>
            <person name="Nagaraj S."/>
            <person name="Vavikolanu K."/>
            <person name="Aluvathingal J."/>
            <person name="Nadendla S."/>
            <person name="Sichtig H."/>
        </authorList>
    </citation>
    <scope>NUCLEOTIDE SEQUENCE [LARGE SCALE GENOMIC DNA]</scope>
    <source>
        <strain evidence="9">FDAARGOS_394</strain>
    </source>
</reference>
<dbReference type="InterPro" id="IPR001867">
    <property type="entry name" value="OmpR/PhoB-type_DNA-bd"/>
</dbReference>
<feature type="modified residue" description="4-aspartylphosphate" evidence="4">
    <location>
        <position position="51"/>
    </location>
</feature>
<dbReference type="PANTHER" id="PTHR48111:SF40">
    <property type="entry name" value="PHOSPHATE REGULON TRANSCRIPTIONAL REGULATORY PROTEIN PHOB"/>
    <property type="match status" value="1"/>
</dbReference>
<name>A0A2A7USR1_COMTR</name>
<dbReference type="InterPro" id="IPR001789">
    <property type="entry name" value="Sig_transdc_resp-reg_receiver"/>
</dbReference>
<organism evidence="8 9">
    <name type="scientific">Comamonas terrigena</name>
    <dbReference type="NCBI Taxonomy" id="32013"/>
    <lineage>
        <taxon>Bacteria</taxon>
        <taxon>Pseudomonadati</taxon>
        <taxon>Pseudomonadota</taxon>
        <taxon>Betaproteobacteria</taxon>
        <taxon>Burkholderiales</taxon>
        <taxon>Comamonadaceae</taxon>
        <taxon>Comamonas</taxon>
    </lineage>
</organism>
<evidence type="ECO:0000256" key="5">
    <source>
        <dbReference type="PROSITE-ProRule" id="PRU01091"/>
    </source>
</evidence>
<dbReference type="RefSeq" id="WP_066540763.1">
    <property type="nucleotide sequence ID" value="NZ_DALZQJ010000044.1"/>
</dbReference>
<dbReference type="Gene3D" id="3.40.50.2300">
    <property type="match status" value="1"/>
</dbReference>
<dbReference type="GO" id="GO:0032993">
    <property type="term" value="C:protein-DNA complex"/>
    <property type="evidence" value="ECO:0007669"/>
    <property type="project" value="TreeGrafter"/>
</dbReference>
<dbReference type="Gene3D" id="1.10.10.10">
    <property type="entry name" value="Winged helix-like DNA-binding domain superfamily/Winged helix DNA-binding domain"/>
    <property type="match status" value="1"/>
</dbReference>
<keyword evidence="1 4" id="KW-0597">Phosphoprotein</keyword>
<dbReference type="InterPro" id="IPR036388">
    <property type="entry name" value="WH-like_DNA-bd_sf"/>
</dbReference>
<evidence type="ECO:0000313" key="8">
    <source>
        <dbReference type="EMBL" id="PEH88399.1"/>
    </source>
</evidence>
<evidence type="ECO:0000259" key="6">
    <source>
        <dbReference type="PROSITE" id="PS50110"/>
    </source>
</evidence>
<dbReference type="PROSITE" id="PS50110">
    <property type="entry name" value="RESPONSE_REGULATORY"/>
    <property type="match status" value="1"/>
</dbReference>
<keyword evidence="2" id="KW-0902">Two-component regulatory system</keyword>
<dbReference type="GO" id="GO:0000156">
    <property type="term" value="F:phosphorelay response regulator activity"/>
    <property type="evidence" value="ECO:0007669"/>
    <property type="project" value="TreeGrafter"/>
</dbReference>
<dbReference type="GO" id="GO:0005829">
    <property type="term" value="C:cytosol"/>
    <property type="evidence" value="ECO:0007669"/>
    <property type="project" value="TreeGrafter"/>
</dbReference>
<dbReference type="OrthoDB" id="9802426at2"/>
<dbReference type="PROSITE" id="PS51755">
    <property type="entry name" value="OMPR_PHOB"/>
    <property type="match status" value="1"/>
</dbReference>
<dbReference type="GO" id="GO:0000976">
    <property type="term" value="F:transcription cis-regulatory region binding"/>
    <property type="evidence" value="ECO:0007669"/>
    <property type="project" value="TreeGrafter"/>
</dbReference>
<evidence type="ECO:0000256" key="3">
    <source>
        <dbReference type="ARBA" id="ARBA00023125"/>
    </source>
</evidence>
<dbReference type="Gene3D" id="6.10.250.690">
    <property type="match status" value="1"/>
</dbReference>
<protein>
    <submittedName>
        <fullName evidence="8">DNA-binding response regulator</fullName>
    </submittedName>
</protein>
<dbReference type="Pfam" id="PF00072">
    <property type="entry name" value="Response_reg"/>
    <property type="match status" value="1"/>
</dbReference>
<dbReference type="InterPro" id="IPR039420">
    <property type="entry name" value="WalR-like"/>
</dbReference>
<keyword evidence="9" id="KW-1185">Reference proteome</keyword>
<evidence type="ECO:0000313" key="9">
    <source>
        <dbReference type="Proteomes" id="UP000220246"/>
    </source>
</evidence>